<reference evidence="4 5" key="1">
    <citation type="submission" date="2019-03" db="EMBL/GenBank/DDBJ databases">
        <title>Genomic Encyclopedia of Type Strains, Phase IV (KMG-IV): sequencing the most valuable type-strain genomes for metagenomic binning, comparative biology and taxonomic classification.</title>
        <authorList>
            <person name="Goeker M."/>
        </authorList>
    </citation>
    <scope>NUCLEOTIDE SEQUENCE [LARGE SCALE GENOMIC DNA]</scope>
    <source>
        <strain evidence="4 5">DSM 100309</strain>
    </source>
</reference>
<dbReference type="Proteomes" id="UP000295367">
    <property type="component" value="Unassembled WGS sequence"/>
</dbReference>
<dbReference type="SUPFAM" id="SSF48498">
    <property type="entry name" value="Tetracyclin repressor-like, C-terminal domain"/>
    <property type="match status" value="1"/>
</dbReference>
<dbReference type="PRINTS" id="PR00455">
    <property type="entry name" value="HTHTETR"/>
</dbReference>
<dbReference type="PANTHER" id="PTHR43479:SF20">
    <property type="entry name" value="HTH TETR-TYPE DOMAIN-CONTAINING PROTEIN"/>
    <property type="match status" value="1"/>
</dbReference>
<dbReference type="AlphaFoldDB" id="A0A4V6P3U4"/>
<dbReference type="Gene3D" id="1.10.357.10">
    <property type="entry name" value="Tetracycline Repressor, domain 2"/>
    <property type="match status" value="1"/>
</dbReference>
<name>A0A4V6P3U4_9PROT</name>
<evidence type="ECO:0000256" key="1">
    <source>
        <dbReference type="ARBA" id="ARBA00023125"/>
    </source>
</evidence>
<dbReference type="InterPro" id="IPR001647">
    <property type="entry name" value="HTH_TetR"/>
</dbReference>
<evidence type="ECO:0000313" key="4">
    <source>
        <dbReference type="EMBL" id="TCV84079.1"/>
    </source>
</evidence>
<protein>
    <submittedName>
        <fullName evidence="4">TetR family transcriptional regulator</fullName>
    </submittedName>
</protein>
<dbReference type="InterPro" id="IPR036271">
    <property type="entry name" value="Tet_transcr_reg_TetR-rel_C_sf"/>
</dbReference>
<evidence type="ECO:0000256" key="2">
    <source>
        <dbReference type="PROSITE-ProRule" id="PRU00335"/>
    </source>
</evidence>
<keyword evidence="1 2" id="KW-0238">DNA-binding</keyword>
<dbReference type="InterPro" id="IPR009057">
    <property type="entry name" value="Homeodomain-like_sf"/>
</dbReference>
<dbReference type="PANTHER" id="PTHR43479">
    <property type="entry name" value="ACREF/ENVCD OPERON REPRESSOR-RELATED"/>
    <property type="match status" value="1"/>
</dbReference>
<feature type="domain" description="HTH tetR-type" evidence="3">
    <location>
        <begin position="13"/>
        <end position="73"/>
    </location>
</feature>
<evidence type="ECO:0000259" key="3">
    <source>
        <dbReference type="PROSITE" id="PS50977"/>
    </source>
</evidence>
<sequence length="206" mass="22664">MMKAQSKESYHHGDLRNTLISTATQLLTQHGVAGLSLRAVAKAAGVSHAAPYRHFRDKTDLLESIAMYGYTRLTDVCQKAEKNHPNSPQQQLFDAGMGYLHLVMDQPEIAHLMFSGMLSQENCGEGLKQSGSMAVHSLAKIIENGKQLGLYTESKTEDLTLTALACVHGIAMMILGGLIKRPETKTQLQILGERIYNTLLMGLLKR</sequence>
<keyword evidence="5" id="KW-1185">Reference proteome</keyword>
<dbReference type="Pfam" id="PF00440">
    <property type="entry name" value="TetR_N"/>
    <property type="match status" value="1"/>
</dbReference>
<feature type="DNA-binding region" description="H-T-H motif" evidence="2">
    <location>
        <begin position="36"/>
        <end position="55"/>
    </location>
</feature>
<dbReference type="InterPro" id="IPR050624">
    <property type="entry name" value="HTH-type_Tx_Regulator"/>
</dbReference>
<gene>
    <name evidence="4" type="ORF">EDC63_11314</name>
</gene>
<evidence type="ECO:0000313" key="5">
    <source>
        <dbReference type="Proteomes" id="UP000295367"/>
    </source>
</evidence>
<dbReference type="EMBL" id="SMCO01000013">
    <property type="protein sequence ID" value="TCV84079.1"/>
    <property type="molecule type" value="Genomic_DNA"/>
</dbReference>
<dbReference type="PROSITE" id="PS50977">
    <property type="entry name" value="HTH_TETR_2"/>
    <property type="match status" value="1"/>
</dbReference>
<comment type="caution">
    <text evidence="4">The sequence shown here is derived from an EMBL/GenBank/DDBJ whole genome shotgun (WGS) entry which is preliminary data.</text>
</comment>
<proteinExistence type="predicted"/>
<dbReference type="SUPFAM" id="SSF46689">
    <property type="entry name" value="Homeodomain-like"/>
    <property type="match status" value="1"/>
</dbReference>
<organism evidence="4 5">
    <name type="scientific">Sulfurirhabdus autotrophica</name>
    <dbReference type="NCBI Taxonomy" id="1706046"/>
    <lineage>
        <taxon>Bacteria</taxon>
        <taxon>Pseudomonadati</taxon>
        <taxon>Pseudomonadota</taxon>
        <taxon>Betaproteobacteria</taxon>
        <taxon>Nitrosomonadales</taxon>
        <taxon>Sulfuricellaceae</taxon>
        <taxon>Sulfurirhabdus</taxon>
    </lineage>
</organism>
<dbReference type="GO" id="GO:0003677">
    <property type="term" value="F:DNA binding"/>
    <property type="evidence" value="ECO:0007669"/>
    <property type="project" value="UniProtKB-UniRule"/>
</dbReference>
<accession>A0A4V6P3U4</accession>
<dbReference type="RefSeq" id="WP_124945060.1">
    <property type="nucleotide sequence ID" value="NZ_BHVT01000008.1"/>
</dbReference>
<dbReference type="OrthoDB" id="63332at2"/>